<organism evidence="3 4">
    <name type="scientific">Glycomyces albidus</name>
    <dbReference type="NCBI Taxonomy" id="2656774"/>
    <lineage>
        <taxon>Bacteria</taxon>
        <taxon>Bacillati</taxon>
        <taxon>Actinomycetota</taxon>
        <taxon>Actinomycetes</taxon>
        <taxon>Glycomycetales</taxon>
        <taxon>Glycomycetaceae</taxon>
        <taxon>Glycomyces</taxon>
    </lineage>
</organism>
<comment type="caution">
    <text evidence="3">The sequence shown here is derived from an EMBL/GenBank/DDBJ whole genome shotgun (WGS) entry which is preliminary data.</text>
</comment>
<evidence type="ECO:0000256" key="1">
    <source>
        <dbReference type="SAM" id="Phobius"/>
    </source>
</evidence>
<keyword evidence="1" id="KW-1133">Transmembrane helix</keyword>
<evidence type="ECO:0000313" key="3">
    <source>
        <dbReference type="EMBL" id="MQM25709.1"/>
    </source>
</evidence>
<feature type="domain" description="DUF418" evidence="2">
    <location>
        <begin position="222"/>
        <end position="393"/>
    </location>
</feature>
<dbReference type="RefSeq" id="WP_153024861.1">
    <property type="nucleotide sequence ID" value="NZ_WIAO01000008.1"/>
</dbReference>
<dbReference type="PANTHER" id="PTHR30590:SF2">
    <property type="entry name" value="INNER MEMBRANE PROTEIN"/>
    <property type="match status" value="1"/>
</dbReference>
<feature type="transmembrane region" description="Helical" evidence="1">
    <location>
        <begin position="356"/>
        <end position="375"/>
    </location>
</feature>
<feature type="transmembrane region" description="Helical" evidence="1">
    <location>
        <begin position="132"/>
        <end position="147"/>
    </location>
</feature>
<sequence length="395" mass="41416">MSLSPPAIMSTPVAERSLAPDLARGAMLLFIALAHAHMFLAHETTGFRGYAVDGTALDRVVAGLQVLFVDGRALPMFAGLFGYGLARLVQRRTASGADWPQARKLVRRRSWWLLAFGAAHAALLFFGDILAAYGFIGLVFTGLLAAKDRTLLRAAWIVMACHVLVVAALGASAEAAGHANSSPTIVADPVEAVVMRLTVWSALTPTFYVVSVVPAFAIGIWAARRRVLDEPGRHLPLLRRAAFAGIAIGVVGGLPLMLADTQLWHPEAPVAVAMYALHSVTGIPAGIGLAAFVALAAARNGNGGNGAKDTAGPLTRALAACGQRSLTCYLLQSVAFTALFTPYAGNLGAVLGDAAAFGVAVLIWAATVVLAAWMARAGMRGPFEVLLRRLTYGRM</sequence>
<feature type="transmembrane region" description="Helical" evidence="1">
    <location>
        <begin position="271"/>
        <end position="298"/>
    </location>
</feature>
<feature type="transmembrane region" description="Helical" evidence="1">
    <location>
        <begin position="326"/>
        <end position="344"/>
    </location>
</feature>
<proteinExistence type="predicted"/>
<reference evidence="3 4" key="1">
    <citation type="submission" date="2019-10" db="EMBL/GenBank/DDBJ databases">
        <title>Glycomyces albidus sp. nov., a novel actinomycete isolated from rhizosphere soil of wheat (Triticum aestivum L.).</title>
        <authorList>
            <person name="Qian L."/>
        </authorList>
    </citation>
    <scope>NUCLEOTIDE SEQUENCE [LARGE SCALE GENOMIC DNA]</scope>
    <source>
        <strain evidence="3 4">NEAU-7082</strain>
    </source>
</reference>
<evidence type="ECO:0000259" key="2">
    <source>
        <dbReference type="Pfam" id="PF04235"/>
    </source>
</evidence>
<dbReference type="Proteomes" id="UP000477750">
    <property type="component" value="Unassembled WGS sequence"/>
</dbReference>
<keyword evidence="1" id="KW-0812">Transmembrane</keyword>
<accession>A0A6L5G7S5</accession>
<dbReference type="InterPro" id="IPR052529">
    <property type="entry name" value="Bact_Transport_Assoc"/>
</dbReference>
<dbReference type="Pfam" id="PF04235">
    <property type="entry name" value="DUF418"/>
    <property type="match status" value="1"/>
</dbReference>
<evidence type="ECO:0000313" key="4">
    <source>
        <dbReference type="Proteomes" id="UP000477750"/>
    </source>
</evidence>
<feature type="transmembrane region" description="Helical" evidence="1">
    <location>
        <begin position="241"/>
        <end position="259"/>
    </location>
</feature>
<keyword evidence="4" id="KW-1185">Reference proteome</keyword>
<feature type="transmembrane region" description="Helical" evidence="1">
    <location>
        <begin position="197"/>
        <end position="221"/>
    </location>
</feature>
<feature type="transmembrane region" description="Helical" evidence="1">
    <location>
        <begin position="154"/>
        <end position="177"/>
    </location>
</feature>
<dbReference type="AlphaFoldDB" id="A0A6L5G7S5"/>
<protein>
    <submittedName>
        <fullName evidence="3">DUF418 domain-containing protein</fullName>
    </submittedName>
</protein>
<name>A0A6L5G7S5_9ACTN</name>
<dbReference type="EMBL" id="WIAO01000008">
    <property type="protein sequence ID" value="MQM25709.1"/>
    <property type="molecule type" value="Genomic_DNA"/>
</dbReference>
<keyword evidence="1" id="KW-0472">Membrane</keyword>
<gene>
    <name evidence="3" type="ORF">GFD30_09020</name>
</gene>
<dbReference type="PANTHER" id="PTHR30590">
    <property type="entry name" value="INNER MEMBRANE PROTEIN"/>
    <property type="match status" value="1"/>
</dbReference>
<dbReference type="InterPro" id="IPR007349">
    <property type="entry name" value="DUF418"/>
</dbReference>